<dbReference type="SUPFAM" id="SSF56300">
    <property type="entry name" value="Metallo-dependent phosphatases"/>
    <property type="match status" value="1"/>
</dbReference>
<dbReference type="RefSeq" id="WP_126989281.1">
    <property type="nucleotide sequence ID" value="NZ_JTFC01000007.1"/>
</dbReference>
<evidence type="ECO:0000313" key="5">
    <source>
        <dbReference type="Proteomes" id="UP000288623"/>
    </source>
</evidence>
<evidence type="ECO:0000259" key="3">
    <source>
        <dbReference type="Pfam" id="PF12850"/>
    </source>
</evidence>
<dbReference type="InterPro" id="IPR024654">
    <property type="entry name" value="Calcineurin-like_PHP_lpxH"/>
</dbReference>
<dbReference type="EC" id="3.1.4.-" evidence="2"/>
<keyword evidence="5" id="KW-1185">Reference proteome</keyword>
<proteinExistence type="inferred from homology"/>
<dbReference type="OrthoDB" id="9800565at2"/>
<dbReference type="GO" id="GO:0016787">
    <property type="term" value="F:hydrolase activity"/>
    <property type="evidence" value="ECO:0007669"/>
    <property type="project" value="UniProtKB-UniRule"/>
</dbReference>
<accession>A0A433RY60</accession>
<dbReference type="Proteomes" id="UP000288623">
    <property type="component" value="Unassembled WGS sequence"/>
</dbReference>
<sequence length="164" mass="18178">MKIVVLSDTHGDAAIIPDVIAAHPDAAYYFHCGDSELAYEDVHIKDCKRVRGNCDYDVNYPVEEVVNVEGKTVFMTHGHLFNVKTTLTPLAMRAQEVNANIVLFGHSHVLGAELVDGTLFLNPGSLKSPRGRKEKSYAVIETTADSYSVTFLDDQHQLITKINF</sequence>
<dbReference type="AlphaFoldDB" id="A0A433RY60"/>
<evidence type="ECO:0000313" key="4">
    <source>
        <dbReference type="EMBL" id="RUS58213.1"/>
    </source>
</evidence>
<evidence type="ECO:0000256" key="1">
    <source>
        <dbReference type="ARBA" id="ARBA00008950"/>
    </source>
</evidence>
<keyword evidence="2" id="KW-0479">Metal-binding</keyword>
<dbReference type="NCBIfam" id="TIGR00040">
    <property type="entry name" value="yfcE"/>
    <property type="match status" value="1"/>
</dbReference>
<dbReference type="EMBL" id="JTFC01000007">
    <property type="protein sequence ID" value="RUS58213.1"/>
    <property type="molecule type" value="Genomic_DNA"/>
</dbReference>
<protein>
    <recommendedName>
        <fullName evidence="2">Phosphoesterase</fullName>
        <ecNumber evidence="2">3.1.4.-</ecNumber>
    </recommendedName>
</protein>
<dbReference type="GO" id="GO:0046872">
    <property type="term" value="F:metal ion binding"/>
    <property type="evidence" value="ECO:0007669"/>
    <property type="project" value="UniProtKB-KW"/>
</dbReference>
<gene>
    <name evidence="4" type="ORF">QI30_01990</name>
</gene>
<dbReference type="CDD" id="cd00841">
    <property type="entry name" value="MPP_YfcE"/>
    <property type="match status" value="1"/>
</dbReference>
<comment type="similarity">
    <text evidence="1 2">Belongs to the metallophosphoesterase superfamily. YfcE family.</text>
</comment>
<dbReference type="Gene3D" id="3.60.21.10">
    <property type="match status" value="1"/>
</dbReference>
<reference evidence="4 5" key="1">
    <citation type="submission" date="2014-11" db="EMBL/GenBank/DDBJ databases">
        <title>Genome sequence and analysis of novel Kurthia sp.</title>
        <authorList>
            <person name="Lawson J.N."/>
            <person name="Gonzalez J.E."/>
            <person name="Rinauldi L."/>
            <person name="Xuan Z."/>
            <person name="Firman A."/>
            <person name="Shaddox L."/>
            <person name="Trudeau A."/>
            <person name="Shah S."/>
            <person name="Reiman D."/>
        </authorList>
    </citation>
    <scope>NUCLEOTIDE SEQUENCE [LARGE SCALE GENOMIC DNA]</scope>
    <source>
        <strain evidence="4 5">3B1D</strain>
    </source>
</reference>
<comment type="caution">
    <text evidence="4">The sequence shown here is derived from an EMBL/GenBank/DDBJ whole genome shotgun (WGS) entry which is preliminary data.</text>
</comment>
<name>A0A433RY60_9BACL</name>
<dbReference type="InterPro" id="IPR029052">
    <property type="entry name" value="Metallo-depent_PP-like"/>
</dbReference>
<dbReference type="Pfam" id="PF12850">
    <property type="entry name" value="Metallophos_2"/>
    <property type="match status" value="1"/>
</dbReference>
<dbReference type="PANTHER" id="PTHR11124">
    <property type="entry name" value="VACUOLAR SORTING PROTEIN VPS29"/>
    <property type="match status" value="1"/>
</dbReference>
<evidence type="ECO:0000256" key="2">
    <source>
        <dbReference type="RuleBase" id="RU362039"/>
    </source>
</evidence>
<organism evidence="4 5">
    <name type="scientific">Candidatus Kurthia intestinigallinarum</name>
    <dbReference type="NCBI Taxonomy" id="1562256"/>
    <lineage>
        <taxon>Bacteria</taxon>
        <taxon>Bacillati</taxon>
        <taxon>Bacillota</taxon>
        <taxon>Bacilli</taxon>
        <taxon>Bacillales</taxon>
        <taxon>Caryophanaceae</taxon>
        <taxon>Kurthia</taxon>
    </lineage>
</organism>
<dbReference type="InterPro" id="IPR041802">
    <property type="entry name" value="MPP_YfcE"/>
</dbReference>
<dbReference type="InterPro" id="IPR000979">
    <property type="entry name" value="Phosphodiesterase_MJ0936/Vps29"/>
</dbReference>
<comment type="cofactor">
    <cofactor evidence="2">
        <name>a divalent metal cation</name>
        <dbReference type="ChEBI" id="CHEBI:60240"/>
    </cofactor>
</comment>
<feature type="domain" description="Calcineurin-like phosphoesterase" evidence="3">
    <location>
        <begin position="1"/>
        <end position="144"/>
    </location>
</feature>